<keyword evidence="1" id="KW-1133">Transmembrane helix</keyword>
<name>A0A176S698_9GAMM</name>
<keyword evidence="3" id="KW-1185">Reference proteome</keyword>
<organism evidence="2 3">
    <name type="scientific">Candidatus Thiomargarita nelsonii</name>
    <dbReference type="NCBI Taxonomy" id="1003181"/>
    <lineage>
        <taxon>Bacteria</taxon>
        <taxon>Pseudomonadati</taxon>
        <taxon>Pseudomonadota</taxon>
        <taxon>Gammaproteobacteria</taxon>
        <taxon>Thiotrichales</taxon>
        <taxon>Thiotrichaceae</taxon>
        <taxon>Thiomargarita</taxon>
    </lineage>
</organism>
<evidence type="ECO:0000256" key="1">
    <source>
        <dbReference type="SAM" id="Phobius"/>
    </source>
</evidence>
<evidence type="ECO:0000313" key="2">
    <source>
        <dbReference type="EMBL" id="OAD23555.1"/>
    </source>
</evidence>
<dbReference type="AlphaFoldDB" id="A0A176S698"/>
<protein>
    <submittedName>
        <fullName evidence="2">Uncharacterized protein</fullName>
    </submittedName>
</protein>
<gene>
    <name evidence="2" type="ORF">THIOM_000607</name>
</gene>
<keyword evidence="1" id="KW-0812">Transmembrane</keyword>
<keyword evidence="1" id="KW-0472">Membrane</keyword>
<proteinExistence type="predicted"/>
<reference evidence="2 3" key="1">
    <citation type="submission" date="2016-05" db="EMBL/GenBank/DDBJ databases">
        <title>Single-cell genome of chain-forming Candidatus Thiomargarita nelsonii and comparison to other large sulfur-oxidizing bacteria.</title>
        <authorList>
            <person name="Winkel M."/>
            <person name="Salman V."/>
            <person name="Woyke T."/>
            <person name="Schulz-Vogt H."/>
            <person name="Richter M."/>
            <person name="Flood B."/>
            <person name="Bailey J."/>
            <person name="Amann R."/>
            <person name="Mussmann M."/>
        </authorList>
    </citation>
    <scope>NUCLEOTIDE SEQUENCE [LARGE SCALE GENOMIC DNA]</scope>
    <source>
        <strain evidence="2 3">THI036</strain>
    </source>
</reference>
<accession>A0A176S698</accession>
<dbReference type="Proteomes" id="UP000076962">
    <property type="component" value="Unassembled WGS sequence"/>
</dbReference>
<dbReference type="EMBL" id="LUTY01000298">
    <property type="protein sequence ID" value="OAD23555.1"/>
    <property type="molecule type" value="Genomic_DNA"/>
</dbReference>
<evidence type="ECO:0000313" key="3">
    <source>
        <dbReference type="Proteomes" id="UP000076962"/>
    </source>
</evidence>
<comment type="caution">
    <text evidence="2">The sequence shown here is derived from an EMBL/GenBank/DDBJ whole genome shotgun (WGS) entry which is preliminary data.</text>
</comment>
<feature type="transmembrane region" description="Helical" evidence="1">
    <location>
        <begin position="32"/>
        <end position="55"/>
    </location>
</feature>
<sequence>MGVRRFSRLQRMLKRWLNKRWRAHVLQKPAAIVVRSLVINGLIWVCFAVGLWHLIG</sequence>